<feature type="compositionally biased region" description="Basic residues" evidence="1">
    <location>
        <begin position="154"/>
        <end position="166"/>
    </location>
</feature>
<organism evidence="2 3">
    <name type="scientific">Kaistia dalseonensis</name>
    <dbReference type="NCBI Taxonomy" id="410840"/>
    <lineage>
        <taxon>Bacteria</taxon>
        <taxon>Pseudomonadati</taxon>
        <taxon>Pseudomonadota</taxon>
        <taxon>Alphaproteobacteria</taxon>
        <taxon>Hyphomicrobiales</taxon>
        <taxon>Kaistiaceae</taxon>
        <taxon>Kaistia</taxon>
    </lineage>
</organism>
<feature type="region of interest" description="Disordered" evidence="1">
    <location>
        <begin position="131"/>
        <end position="166"/>
    </location>
</feature>
<evidence type="ECO:0000313" key="3">
    <source>
        <dbReference type="Proteomes" id="UP001241603"/>
    </source>
</evidence>
<gene>
    <name evidence="2" type="ORF">QO014_002373</name>
</gene>
<proteinExistence type="predicted"/>
<dbReference type="Proteomes" id="UP001241603">
    <property type="component" value="Unassembled WGS sequence"/>
</dbReference>
<evidence type="ECO:0008006" key="4">
    <source>
        <dbReference type="Google" id="ProtNLM"/>
    </source>
</evidence>
<name>A0ABU0H935_9HYPH</name>
<protein>
    <recommendedName>
        <fullName evidence="4">GcrA cell cycle regulator</fullName>
    </recommendedName>
</protein>
<evidence type="ECO:0000313" key="2">
    <source>
        <dbReference type="EMBL" id="MDQ0437981.1"/>
    </source>
</evidence>
<dbReference type="EMBL" id="JAUSVO010000003">
    <property type="protein sequence ID" value="MDQ0437981.1"/>
    <property type="molecule type" value="Genomic_DNA"/>
</dbReference>
<reference evidence="2 3" key="1">
    <citation type="submission" date="2023-07" db="EMBL/GenBank/DDBJ databases">
        <title>Genomic Encyclopedia of Type Strains, Phase IV (KMG-IV): sequencing the most valuable type-strain genomes for metagenomic binning, comparative biology and taxonomic classification.</title>
        <authorList>
            <person name="Goeker M."/>
        </authorList>
    </citation>
    <scope>NUCLEOTIDE SEQUENCE [LARGE SCALE GENOMIC DNA]</scope>
    <source>
        <strain evidence="2 3">B6-8</strain>
    </source>
</reference>
<evidence type="ECO:0000256" key="1">
    <source>
        <dbReference type="SAM" id="MobiDB-lite"/>
    </source>
</evidence>
<keyword evidence="3" id="KW-1185">Reference proteome</keyword>
<accession>A0ABU0H935</accession>
<dbReference type="RefSeq" id="WP_266348905.1">
    <property type="nucleotide sequence ID" value="NZ_JAPKNG010000003.1"/>
</dbReference>
<sequence>MTGWTEDQVADLRDYVGLGYPLDQIIAETGRLRGEVEAKLAEVGIPASPPLNLVVASAPAGRAEEGSRPTPAPSSANHRPWGDMSTAATIAAIQSGLAEGLSFAAIGARHGATRSAVSGFVMRNRDAIGVEKREAGSKAPAPRPPRAPAARLPATKKVRRPARTKRVAAPSIVTPVPAPRRAAVLPASPVLPTGTHRVSFLKSREFVCKVLLPEEPVTHYGMVCGNPVPPGRKNRVCDACSTWFFSRVTVKLAEELATARDARRRVA</sequence>
<comment type="caution">
    <text evidence="2">The sequence shown here is derived from an EMBL/GenBank/DDBJ whole genome shotgun (WGS) entry which is preliminary data.</text>
</comment>
<feature type="region of interest" description="Disordered" evidence="1">
    <location>
        <begin position="58"/>
        <end position="82"/>
    </location>
</feature>